<dbReference type="PANTHER" id="PTHR43214">
    <property type="entry name" value="TWO-COMPONENT RESPONSE REGULATOR"/>
    <property type="match status" value="1"/>
</dbReference>
<proteinExistence type="predicted"/>
<dbReference type="SUPFAM" id="SSF52172">
    <property type="entry name" value="CheY-like"/>
    <property type="match status" value="1"/>
</dbReference>
<dbReference type="Proteomes" id="UP000095468">
    <property type="component" value="Unassembled WGS sequence"/>
</dbReference>
<evidence type="ECO:0000256" key="1">
    <source>
        <dbReference type="ARBA" id="ARBA00022553"/>
    </source>
</evidence>
<dbReference type="CDD" id="cd06170">
    <property type="entry name" value="LuxR_C_like"/>
    <property type="match status" value="1"/>
</dbReference>
<dbReference type="InterPro" id="IPR058245">
    <property type="entry name" value="NreC/VraR/RcsB-like_REC"/>
</dbReference>
<dbReference type="InterPro" id="IPR011006">
    <property type="entry name" value="CheY-like_superfamily"/>
</dbReference>
<reference evidence="6 7" key="1">
    <citation type="submission" date="2015-09" db="EMBL/GenBank/DDBJ databases">
        <authorList>
            <consortium name="Pathogen Informatics"/>
        </authorList>
    </citation>
    <scope>NUCLEOTIDE SEQUENCE [LARGE SCALE GENOMIC DNA]</scope>
    <source>
        <strain evidence="6 7">2789STDY5608823</strain>
    </source>
</reference>
<dbReference type="RefSeq" id="WP_055285351.1">
    <property type="nucleotide sequence ID" value="NZ_CP084004.1"/>
</dbReference>
<dbReference type="GO" id="GO:0006355">
    <property type="term" value="P:regulation of DNA-templated transcription"/>
    <property type="evidence" value="ECO:0007669"/>
    <property type="project" value="InterPro"/>
</dbReference>
<dbReference type="Pfam" id="PF00196">
    <property type="entry name" value="GerE"/>
    <property type="match status" value="1"/>
</dbReference>
<dbReference type="GO" id="GO:0003677">
    <property type="term" value="F:DNA binding"/>
    <property type="evidence" value="ECO:0007669"/>
    <property type="project" value="UniProtKB-KW"/>
</dbReference>
<sequence length="209" mass="22474">MRLIVVDDDRLVVDSLKIILGAQPQIEVVGTGANGDEAVALYSEHAPDIALLDIQMPGRDGLSAAREILERDPTARVVFLTTFSDDEYIVSALKLGARGYLIKTDVAAIPPALAQVMDGKRVLEGKAIEDIDFNGAGTEADAPRRPTAFAGLTDREFEVAELIARGLDNKEIAATAYMGEGTVRNHISSILAKMGLRNRTQIAIAYLRG</sequence>
<evidence type="ECO:0000256" key="3">
    <source>
        <dbReference type="PROSITE-ProRule" id="PRU00169"/>
    </source>
</evidence>
<dbReference type="EMBL" id="CYYP01000002">
    <property type="protein sequence ID" value="CUN54263.1"/>
    <property type="molecule type" value="Genomic_DNA"/>
</dbReference>
<dbReference type="InterPro" id="IPR039420">
    <property type="entry name" value="WalR-like"/>
</dbReference>
<dbReference type="SUPFAM" id="SSF46894">
    <property type="entry name" value="C-terminal effector domain of the bipartite response regulators"/>
    <property type="match status" value="1"/>
</dbReference>
<keyword evidence="1 3" id="KW-0597">Phosphoprotein</keyword>
<dbReference type="SMART" id="SM00448">
    <property type="entry name" value="REC"/>
    <property type="match status" value="1"/>
</dbReference>
<dbReference type="PANTHER" id="PTHR43214:SF40">
    <property type="entry name" value="TRANSCRIPTIONAL REGULATORY PROTEIN LNRK"/>
    <property type="match status" value="1"/>
</dbReference>
<dbReference type="InterPro" id="IPR000792">
    <property type="entry name" value="Tscrpt_reg_LuxR_C"/>
</dbReference>
<dbReference type="Pfam" id="PF00072">
    <property type="entry name" value="Response_reg"/>
    <property type="match status" value="1"/>
</dbReference>
<dbReference type="CDD" id="cd17535">
    <property type="entry name" value="REC_NarL-like"/>
    <property type="match status" value="1"/>
</dbReference>
<dbReference type="AlphaFoldDB" id="A0A173XRU5"/>
<evidence type="ECO:0000256" key="2">
    <source>
        <dbReference type="ARBA" id="ARBA00023125"/>
    </source>
</evidence>
<dbReference type="InterPro" id="IPR016032">
    <property type="entry name" value="Sig_transdc_resp-reg_C-effctor"/>
</dbReference>
<name>A0A173XRU5_9ACTN</name>
<evidence type="ECO:0000259" key="4">
    <source>
        <dbReference type="PROSITE" id="PS50043"/>
    </source>
</evidence>
<keyword evidence="2" id="KW-0238">DNA-binding</keyword>
<accession>A0A173XRU5</accession>
<dbReference type="PROSITE" id="PS50110">
    <property type="entry name" value="RESPONSE_REGULATORY"/>
    <property type="match status" value="1"/>
</dbReference>
<feature type="domain" description="Response regulatory" evidence="5">
    <location>
        <begin position="2"/>
        <end position="118"/>
    </location>
</feature>
<dbReference type="Gene3D" id="3.40.50.2300">
    <property type="match status" value="1"/>
</dbReference>
<dbReference type="PRINTS" id="PR00038">
    <property type="entry name" value="HTHLUXR"/>
</dbReference>
<evidence type="ECO:0000313" key="7">
    <source>
        <dbReference type="Proteomes" id="UP000095468"/>
    </source>
</evidence>
<protein>
    <submittedName>
        <fullName evidence="6">Transcriptional regulatory protein devR (DosR)</fullName>
    </submittedName>
</protein>
<evidence type="ECO:0000313" key="6">
    <source>
        <dbReference type="EMBL" id="CUN54263.1"/>
    </source>
</evidence>
<evidence type="ECO:0000259" key="5">
    <source>
        <dbReference type="PROSITE" id="PS50110"/>
    </source>
</evidence>
<dbReference type="InterPro" id="IPR001789">
    <property type="entry name" value="Sig_transdc_resp-reg_receiver"/>
</dbReference>
<dbReference type="PROSITE" id="PS50043">
    <property type="entry name" value="HTH_LUXR_2"/>
    <property type="match status" value="1"/>
</dbReference>
<dbReference type="SMART" id="SM00421">
    <property type="entry name" value="HTH_LUXR"/>
    <property type="match status" value="1"/>
</dbReference>
<feature type="domain" description="HTH luxR-type" evidence="4">
    <location>
        <begin position="145"/>
        <end position="209"/>
    </location>
</feature>
<organism evidence="6 7">
    <name type="scientific">Collinsella aerofaciens</name>
    <dbReference type="NCBI Taxonomy" id="74426"/>
    <lineage>
        <taxon>Bacteria</taxon>
        <taxon>Bacillati</taxon>
        <taxon>Actinomycetota</taxon>
        <taxon>Coriobacteriia</taxon>
        <taxon>Coriobacteriales</taxon>
        <taxon>Coriobacteriaceae</taxon>
        <taxon>Collinsella</taxon>
    </lineage>
</organism>
<gene>
    <name evidence="6" type="primary">devR</name>
    <name evidence="6" type="ORF">ERS852381_00361</name>
</gene>
<dbReference type="GO" id="GO:0000160">
    <property type="term" value="P:phosphorelay signal transduction system"/>
    <property type="evidence" value="ECO:0007669"/>
    <property type="project" value="InterPro"/>
</dbReference>
<feature type="modified residue" description="4-aspartylphosphate" evidence="3">
    <location>
        <position position="53"/>
    </location>
</feature>